<dbReference type="InterPro" id="IPR009327">
    <property type="entry name" value="Cupin_DUF985"/>
</dbReference>
<sequence>MNTPSKQTIIESLGLEAHVEGGYFKRTFQADHRQRIATAEGERFIMTSIFYLLTEEAPIGHWHLNRSDIVHYFHLGSPITYYLIHPDGQLETVVMGADIAAGQKLQLTVRGGTWKASHLEAGVYGLISEAVAPGFEYEDMTLGTRATLLSDFPQHADPIMAFTRD</sequence>
<protein>
    <submittedName>
        <fullName evidence="2">Cupin</fullName>
    </submittedName>
</protein>
<evidence type="ECO:0000313" key="2">
    <source>
        <dbReference type="EMBL" id="GHD25090.1"/>
    </source>
</evidence>
<dbReference type="Gene3D" id="2.60.120.10">
    <property type="entry name" value="Jelly Rolls"/>
    <property type="match status" value="1"/>
</dbReference>
<name>A0A918XBM3_9GAMM</name>
<evidence type="ECO:0000313" key="3">
    <source>
        <dbReference type="Proteomes" id="UP000644693"/>
    </source>
</evidence>
<dbReference type="Pfam" id="PF06172">
    <property type="entry name" value="Cupin_5"/>
    <property type="match status" value="1"/>
</dbReference>
<dbReference type="InterPro" id="IPR014710">
    <property type="entry name" value="RmlC-like_jellyroll"/>
</dbReference>
<reference evidence="2" key="1">
    <citation type="journal article" date="2014" name="Int. J. Syst. Evol. Microbiol.">
        <title>Complete genome sequence of Corynebacterium casei LMG S-19264T (=DSM 44701T), isolated from a smear-ripened cheese.</title>
        <authorList>
            <consortium name="US DOE Joint Genome Institute (JGI-PGF)"/>
            <person name="Walter F."/>
            <person name="Albersmeier A."/>
            <person name="Kalinowski J."/>
            <person name="Ruckert C."/>
        </authorList>
    </citation>
    <scope>NUCLEOTIDE SEQUENCE</scope>
    <source>
        <strain evidence="2">KCTC 23430</strain>
    </source>
</reference>
<keyword evidence="3" id="KW-1185">Reference proteome</keyword>
<dbReference type="Proteomes" id="UP000644693">
    <property type="component" value="Unassembled WGS sequence"/>
</dbReference>
<dbReference type="EMBL" id="BMYM01000001">
    <property type="protein sequence ID" value="GHD25090.1"/>
    <property type="molecule type" value="Genomic_DNA"/>
</dbReference>
<dbReference type="RefSeq" id="WP_189474079.1">
    <property type="nucleotide sequence ID" value="NZ_BMYM01000001.1"/>
</dbReference>
<organism evidence="2 3">
    <name type="scientific">Parahalioglobus pacificus</name>
    <dbReference type="NCBI Taxonomy" id="930806"/>
    <lineage>
        <taxon>Bacteria</taxon>
        <taxon>Pseudomonadati</taxon>
        <taxon>Pseudomonadota</taxon>
        <taxon>Gammaproteobacteria</taxon>
        <taxon>Cellvibrionales</taxon>
        <taxon>Halieaceae</taxon>
        <taxon>Parahalioglobus</taxon>
    </lineage>
</organism>
<gene>
    <name evidence="2" type="ORF">GCM10007053_00440</name>
</gene>
<reference evidence="2" key="2">
    <citation type="submission" date="2020-09" db="EMBL/GenBank/DDBJ databases">
        <authorList>
            <person name="Sun Q."/>
            <person name="Kim S."/>
        </authorList>
    </citation>
    <scope>NUCLEOTIDE SEQUENCE</scope>
    <source>
        <strain evidence="2">KCTC 23430</strain>
    </source>
</reference>
<dbReference type="AlphaFoldDB" id="A0A918XBM3"/>
<evidence type="ECO:0000259" key="1">
    <source>
        <dbReference type="Pfam" id="PF06172"/>
    </source>
</evidence>
<dbReference type="CDD" id="cd06121">
    <property type="entry name" value="cupin_YML079wp"/>
    <property type="match status" value="1"/>
</dbReference>
<dbReference type="PANTHER" id="PTHR33387:SF3">
    <property type="entry name" value="DUF985 DOMAIN-CONTAINING PROTEIN"/>
    <property type="match status" value="1"/>
</dbReference>
<accession>A0A918XBM3</accession>
<dbReference type="PANTHER" id="PTHR33387">
    <property type="entry name" value="RMLC-LIKE JELLY ROLL FOLD PROTEIN"/>
    <property type="match status" value="1"/>
</dbReference>
<dbReference type="SUPFAM" id="SSF51182">
    <property type="entry name" value="RmlC-like cupins"/>
    <property type="match status" value="1"/>
</dbReference>
<dbReference type="InterPro" id="IPR039935">
    <property type="entry name" value="YML079W-like"/>
</dbReference>
<dbReference type="InterPro" id="IPR011051">
    <property type="entry name" value="RmlC_Cupin_sf"/>
</dbReference>
<feature type="domain" description="DUF985" evidence="1">
    <location>
        <begin position="7"/>
        <end position="142"/>
    </location>
</feature>
<proteinExistence type="predicted"/>
<comment type="caution">
    <text evidence="2">The sequence shown here is derived from an EMBL/GenBank/DDBJ whole genome shotgun (WGS) entry which is preliminary data.</text>
</comment>